<dbReference type="Pfam" id="PF00196">
    <property type="entry name" value="GerE"/>
    <property type="match status" value="1"/>
</dbReference>
<dbReference type="Gene3D" id="1.10.10.10">
    <property type="entry name" value="Winged helix-like DNA-binding domain superfamily/Winged helix DNA-binding domain"/>
    <property type="match status" value="1"/>
</dbReference>
<evidence type="ECO:0000259" key="4">
    <source>
        <dbReference type="PROSITE" id="PS50043"/>
    </source>
</evidence>
<sequence length="265" mass="30616">MENSIEKLLNQWKEGYVDRVDNYKPYQAIDQLKHIAALFTPGSFFYFIMNMHNFELDYVHPNVEEFLGVKPEEASIQKLLGSILPEEMEMVKKKEMVLQDFFENFVKPEDLPFYKIMYFYKIKNKKGQIRTMLLQINALSVSEKGKIEHVLSVHTDITHLGLTKNDKLSFLSLNGKQSYYNIDPEPGIFDPDNAETQDDTLTKLLTKREAQIVSMLANGQSPNEMAKILNLSLHTIQTHRRNILRKTGINTTTELVAKCLLEGLI</sequence>
<organism evidence="5 6">
    <name type="scientific">Echinicola jeungdonensis</name>
    <dbReference type="NCBI Taxonomy" id="709343"/>
    <lineage>
        <taxon>Bacteria</taxon>
        <taxon>Pseudomonadati</taxon>
        <taxon>Bacteroidota</taxon>
        <taxon>Cytophagia</taxon>
        <taxon>Cytophagales</taxon>
        <taxon>Cyclobacteriaceae</taxon>
        <taxon>Echinicola</taxon>
    </lineage>
</organism>
<gene>
    <name evidence="5" type="ORF">ACFFUR_13180</name>
</gene>
<dbReference type="SUPFAM" id="SSF46894">
    <property type="entry name" value="C-terminal effector domain of the bipartite response regulators"/>
    <property type="match status" value="1"/>
</dbReference>
<dbReference type="Proteomes" id="UP001589654">
    <property type="component" value="Unassembled WGS sequence"/>
</dbReference>
<dbReference type="Gene3D" id="3.30.450.20">
    <property type="entry name" value="PAS domain"/>
    <property type="match status" value="1"/>
</dbReference>
<accession>A0ABV5J7F3</accession>
<dbReference type="PANTHER" id="PTHR44688:SF16">
    <property type="entry name" value="DNA-BINDING TRANSCRIPTIONAL ACTIVATOR DEVR_DOSR"/>
    <property type="match status" value="1"/>
</dbReference>
<reference evidence="5 6" key="1">
    <citation type="submission" date="2024-09" db="EMBL/GenBank/DDBJ databases">
        <authorList>
            <person name="Sun Q."/>
            <person name="Mori K."/>
        </authorList>
    </citation>
    <scope>NUCLEOTIDE SEQUENCE [LARGE SCALE GENOMIC DNA]</scope>
    <source>
        <strain evidence="5 6">CECT 7682</strain>
    </source>
</reference>
<dbReference type="InterPro" id="IPR000792">
    <property type="entry name" value="Tscrpt_reg_LuxR_C"/>
</dbReference>
<evidence type="ECO:0000256" key="1">
    <source>
        <dbReference type="ARBA" id="ARBA00023015"/>
    </source>
</evidence>
<dbReference type="PRINTS" id="PR00038">
    <property type="entry name" value="HTHLUXR"/>
</dbReference>
<dbReference type="PROSITE" id="PS50043">
    <property type="entry name" value="HTH_LUXR_2"/>
    <property type="match status" value="1"/>
</dbReference>
<keyword evidence="3" id="KW-0804">Transcription</keyword>
<keyword evidence="6" id="KW-1185">Reference proteome</keyword>
<dbReference type="InterPro" id="IPR035965">
    <property type="entry name" value="PAS-like_dom_sf"/>
</dbReference>
<evidence type="ECO:0000313" key="5">
    <source>
        <dbReference type="EMBL" id="MFB9212762.1"/>
    </source>
</evidence>
<dbReference type="SUPFAM" id="SSF55785">
    <property type="entry name" value="PYP-like sensor domain (PAS domain)"/>
    <property type="match status" value="1"/>
</dbReference>
<evidence type="ECO:0000256" key="3">
    <source>
        <dbReference type="ARBA" id="ARBA00023163"/>
    </source>
</evidence>
<dbReference type="RefSeq" id="WP_290247463.1">
    <property type="nucleotide sequence ID" value="NZ_JAUFQT010000001.1"/>
</dbReference>
<name>A0ABV5J7F3_9BACT</name>
<dbReference type="SMART" id="SM00421">
    <property type="entry name" value="HTH_LUXR"/>
    <property type="match status" value="1"/>
</dbReference>
<comment type="caution">
    <text evidence="5">The sequence shown here is derived from an EMBL/GenBank/DDBJ whole genome shotgun (WGS) entry which is preliminary data.</text>
</comment>
<evidence type="ECO:0000256" key="2">
    <source>
        <dbReference type="ARBA" id="ARBA00023125"/>
    </source>
</evidence>
<dbReference type="InterPro" id="IPR036388">
    <property type="entry name" value="WH-like_DNA-bd_sf"/>
</dbReference>
<keyword evidence="1" id="KW-0805">Transcription regulation</keyword>
<dbReference type="PANTHER" id="PTHR44688">
    <property type="entry name" value="DNA-BINDING TRANSCRIPTIONAL ACTIVATOR DEVR_DOSR"/>
    <property type="match status" value="1"/>
</dbReference>
<feature type="domain" description="HTH luxR-type" evidence="4">
    <location>
        <begin position="198"/>
        <end position="263"/>
    </location>
</feature>
<keyword evidence="2" id="KW-0238">DNA-binding</keyword>
<dbReference type="CDD" id="cd06170">
    <property type="entry name" value="LuxR_C_like"/>
    <property type="match status" value="1"/>
</dbReference>
<evidence type="ECO:0000313" key="6">
    <source>
        <dbReference type="Proteomes" id="UP001589654"/>
    </source>
</evidence>
<proteinExistence type="predicted"/>
<dbReference type="EMBL" id="JBHMEW010000063">
    <property type="protein sequence ID" value="MFB9212762.1"/>
    <property type="molecule type" value="Genomic_DNA"/>
</dbReference>
<protein>
    <submittedName>
        <fullName evidence="5">LuxR C-terminal-related transcriptional regulator</fullName>
    </submittedName>
</protein>
<dbReference type="InterPro" id="IPR016032">
    <property type="entry name" value="Sig_transdc_resp-reg_C-effctor"/>
</dbReference>